<feature type="compositionally biased region" description="Basic and acidic residues" evidence="1">
    <location>
        <begin position="106"/>
        <end position="117"/>
    </location>
</feature>
<dbReference type="InterPro" id="IPR029052">
    <property type="entry name" value="Metallo-depent_PP-like"/>
</dbReference>
<gene>
    <name evidence="3" type="ORF">ACHAW5_006817</name>
</gene>
<reference evidence="3 4" key="1">
    <citation type="submission" date="2024-10" db="EMBL/GenBank/DDBJ databases">
        <title>Updated reference genomes for cyclostephanoid diatoms.</title>
        <authorList>
            <person name="Roberts W.R."/>
            <person name="Alverson A.J."/>
        </authorList>
    </citation>
    <scope>NUCLEOTIDE SEQUENCE [LARGE SCALE GENOMIC DNA]</scope>
    <source>
        <strain evidence="3 4">AJA276-08</strain>
    </source>
</reference>
<feature type="signal peptide" evidence="2">
    <location>
        <begin position="1"/>
        <end position="15"/>
    </location>
</feature>
<organism evidence="3 4">
    <name type="scientific">Stephanodiscus triporus</name>
    <dbReference type="NCBI Taxonomy" id="2934178"/>
    <lineage>
        <taxon>Eukaryota</taxon>
        <taxon>Sar</taxon>
        <taxon>Stramenopiles</taxon>
        <taxon>Ochrophyta</taxon>
        <taxon>Bacillariophyta</taxon>
        <taxon>Coscinodiscophyceae</taxon>
        <taxon>Thalassiosirophycidae</taxon>
        <taxon>Stephanodiscales</taxon>
        <taxon>Stephanodiscaceae</taxon>
        <taxon>Stephanodiscus</taxon>
    </lineage>
</organism>
<keyword evidence="4" id="KW-1185">Reference proteome</keyword>
<proteinExistence type="predicted"/>
<dbReference type="AlphaFoldDB" id="A0ABD3PXX5"/>
<evidence type="ECO:0000313" key="4">
    <source>
        <dbReference type="Proteomes" id="UP001530315"/>
    </source>
</evidence>
<evidence type="ECO:0000256" key="2">
    <source>
        <dbReference type="SAM" id="SignalP"/>
    </source>
</evidence>
<sequence length="499" mass="55650">MRCLSILAIIQAASALRTPPSSHHPSSRRSAPARAMTNDNNKEAAGPPDLARRTSSIAYDGNDAYSRGYYSAVDMWRERIALPRSSSTSGRRATTALASAASSSVGRDDCDCDRDRDEGEDPERPMYTFGVLTDIQYAPIPDGRSYLGNLRYYRHAREAAGHAARHFQEEGVQCVLNLGDIIDGKCADVERWGGAVTEGGGEEGDERRGGGDKKKHGGRVGAGHDAIDDVLEALSQYRGRILHTYGNHELYNLSRRDLADKLSIPFTVEPTNDLVGYYDHLLHEPRRRRRRRRDDDDLWNLRFVIIDSFDICLLDRCANTSPKRRAAHEILKENNPNYPEQENSPEGLVGLSRRFVAFNGGVDAPQLEWLERSMETARMNGERVIICSHQPIHPDSSFPTCLVWNYDEILAVVRKYSDVVIASFSGHAHKGGYVRDEVSGVHFRTFEAMLESPSPIRTYAIVDLFSDSLVVRGSGDCVSDVYDLDHLSINKEIVVGNNL</sequence>
<dbReference type="PANTHER" id="PTHR16509">
    <property type="match status" value="1"/>
</dbReference>
<evidence type="ECO:0008006" key="5">
    <source>
        <dbReference type="Google" id="ProtNLM"/>
    </source>
</evidence>
<dbReference type="SUPFAM" id="SSF56300">
    <property type="entry name" value="Metallo-dependent phosphatases"/>
    <property type="match status" value="2"/>
</dbReference>
<feature type="compositionally biased region" description="Low complexity" evidence="1">
    <location>
        <begin position="84"/>
        <end position="104"/>
    </location>
</feature>
<dbReference type="Gene3D" id="3.60.21.10">
    <property type="match status" value="1"/>
</dbReference>
<feature type="region of interest" description="Disordered" evidence="1">
    <location>
        <begin position="16"/>
        <end position="55"/>
    </location>
</feature>
<feature type="compositionally biased region" description="Low complexity" evidence="1">
    <location>
        <begin position="16"/>
        <end position="35"/>
    </location>
</feature>
<name>A0ABD3PXX5_9STRA</name>
<dbReference type="Proteomes" id="UP001530315">
    <property type="component" value="Unassembled WGS sequence"/>
</dbReference>
<feature type="region of interest" description="Disordered" evidence="1">
    <location>
        <begin position="194"/>
        <end position="221"/>
    </location>
</feature>
<protein>
    <recommendedName>
        <fullName evidence="5">Manganese-dependent ADP-ribose/CDP-alcohol diphosphatase</fullName>
    </recommendedName>
</protein>
<feature type="region of interest" description="Disordered" evidence="1">
    <location>
        <begin position="84"/>
        <end position="125"/>
    </location>
</feature>
<evidence type="ECO:0000256" key="1">
    <source>
        <dbReference type="SAM" id="MobiDB-lite"/>
    </source>
</evidence>
<comment type="caution">
    <text evidence="3">The sequence shown here is derived from an EMBL/GenBank/DDBJ whole genome shotgun (WGS) entry which is preliminary data.</text>
</comment>
<dbReference type="PANTHER" id="PTHR16509:SF1">
    <property type="entry name" value="MANGANESE-DEPENDENT ADP-RIBOSE_CDP-ALCOHOL DIPHOSPHATASE"/>
    <property type="match status" value="1"/>
</dbReference>
<keyword evidence="2" id="KW-0732">Signal</keyword>
<feature type="chain" id="PRO_5044746077" description="Manganese-dependent ADP-ribose/CDP-alcohol diphosphatase" evidence="2">
    <location>
        <begin position="16"/>
        <end position="499"/>
    </location>
</feature>
<dbReference type="EMBL" id="JALLAZ020000535">
    <property type="protein sequence ID" value="KAL3792910.1"/>
    <property type="molecule type" value="Genomic_DNA"/>
</dbReference>
<evidence type="ECO:0000313" key="3">
    <source>
        <dbReference type="EMBL" id="KAL3792910.1"/>
    </source>
</evidence>
<accession>A0ABD3PXX5</accession>